<dbReference type="RefSeq" id="WP_135083213.1">
    <property type="nucleotide sequence ID" value="NZ_SPDV01000002.1"/>
</dbReference>
<gene>
    <name evidence="1" type="ORF">E2493_02050</name>
</gene>
<dbReference type="SUPFAM" id="SSF53850">
    <property type="entry name" value="Periplasmic binding protein-like II"/>
    <property type="match status" value="1"/>
</dbReference>
<organism evidence="1 2">
    <name type="scientific">Sphingomonas parva</name>
    <dbReference type="NCBI Taxonomy" id="2555898"/>
    <lineage>
        <taxon>Bacteria</taxon>
        <taxon>Pseudomonadati</taxon>
        <taxon>Pseudomonadota</taxon>
        <taxon>Alphaproteobacteria</taxon>
        <taxon>Sphingomonadales</taxon>
        <taxon>Sphingomonadaceae</taxon>
        <taxon>Sphingomonas</taxon>
    </lineage>
</organism>
<sequence length="144" mass="15480">MNWRLALLCAGLLAGCSSFPKDVDGTLAKIERDGVIRVGMIAGGGTRQAVAPFLRAVEAETGAHVTIVDGPAEPLLLDLKEGRIDLILGETAAESPWQDEVAFIEPLRRGSEERPLELTPIARNGENAWIMLLQRAGRKVRGVA</sequence>
<evidence type="ECO:0008006" key="3">
    <source>
        <dbReference type="Google" id="ProtNLM"/>
    </source>
</evidence>
<dbReference type="EMBL" id="SPDV01000002">
    <property type="protein sequence ID" value="TFI60052.1"/>
    <property type="molecule type" value="Genomic_DNA"/>
</dbReference>
<evidence type="ECO:0000313" key="1">
    <source>
        <dbReference type="EMBL" id="TFI60052.1"/>
    </source>
</evidence>
<evidence type="ECO:0000313" key="2">
    <source>
        <dbReference type="Proteomes" id="UP000298213"/>
    </source>
</evidence>
<dbReference type="Gene3D" id="3.40.190.10">
    <property type="entry name" value="Periplasmic binding protein-like II"/>
    <property type="match status" value="1"/>
</dbReference>
<dbReference type="OrthoDB" id="7427069at2"/>
<proteinExistence type="predicted"/>
<dbReference type="AlphaFoldDB" id="A0A4Y8ZXB1"/>
<dbReference type="PROSITE" id="PS51257">
    <property type="entry name" value="PROKAR_LIPOPROTEIN"/>
    <property type="match status" value="1"/>
</dbReference>
<accession>A0A4Y8ZXB1</accession>
<protein>
    <recommendedName>
        <fullName evidence="3">ABC transporter substrate-binding protein</fullName>
    </recommendedName>
</protein>
<keyword evidence="2" id="KW-1185">Reference proteome</keyword>
<name>A0A4Y8ZXB1_9SPHN</name>
<dbReference type="Proteomes" id="UP000298213">
    <property type="component" value="Unassembled WGS sequence"/>
</dbReference>
<comment type="caution">
    <text evidence="1">The sequence shown here is derived from an EMBL/GenBank/DDBJ whole genome shotgun (WGS) entry which is preliminary data.</text>
</comment>
<reference evidence="1 2" key="1">
    <citation type="submission" date="2019-03" db="EMBL/GenBank/DDBJ databases">
        <title>Genome sequence of Sphingomonas sp. 17J27-24.</title>
        <authorList>
            <person name="Kim M."/>
            <person name="Maeng S."/>
            <person name="Sathiyaraj S."/>
        </authorList>
    </citation>
    <scope>NUCLEOTIDE SEQUENCE [LARGE SCALE GENOMIC DNA]</scope>
    <source>
        <strain evidence="1 2">17J27-24</strain>
    </source>
</reference>